<feature type="region of interest" description="Disordered" evidence="1">
    <location>
        <begin position="75"/>
        <end position="128"/>
    </location>
</feature>
<sequence length="128" mass="12550">MPDATLAPERALPPADPVAGYQIVVASFRPSRTTVSWRTPTANDRAGAGDGAAFVRGAADGSAGRVVVPAVGAAVGGPAASGPAAGGAPGEQPTIRASAATDAARRARVRRGAGIPPSMAAHPRSDHP</sequence>
<keyword evidence="3" id="KW-1185">Reference proteome</keyword>
<name>A0ABN2MLS7_9ACTN</name>
<accession>A0ABN2MLS7</accession>
<evidence type="ECO:0000313" key="2">
    <source>
        <dbReference type="EMBL" id="GAA1831761.1"/>
    </source>
</evidence>
<dbReference type="EMBL" id="BAAALT010000271">
    <property type="protein sequence ID" value="GAA1831761.1"/>
    <property type="molecule type" value="Genomic_DNA"/>
</dbReference>
<proteinExistence type="predicted"/>
<evidence type="ECO:0000256" key="1">
    <source>
        <dbReference type="SAM" id="MobiDB-lite"/>
    </source>
</evidence>
<organism evidence="2 3">
    <name type="scientific">Luedemannella flava</name>
    <dbReference type="NCBI Taxonomy" id="349316"/>
    <lineage>
        <taxon>Bacteria</taxon>
        <taxon>Bacillati</taxon>
        <taxon>Actinomycetota</taxon>
        <taxon>Actinomycetes</taxon>
        <taxon>Micromonosporales</taxon>
        <taxon>Micromonosporaceae</taxon>
        <taxon>Luedemannella</taxon>
    </lineage>
</organism>
<protein>
    <submittedName>
        <fullName evidence="2">Uncharacterized protein</fullName>
    </submittedName>
</protein>
<dbReference type="Proteomes" id="UP001500218">
    <property type="component" value="Unassembled WGS sequence"/>
</dbReference>
<comment type="caution">
    <text evidence="2">The sequence shown here is derived from an EMBL/GenBank/DDBJ whole genome shotgun (WGS) entry which is preliminary data.</text>
</comment>
<evidence type="ECO:0000313" key="3">
    <source>
        <dbReference type="Proteomes" id="UP001500218"/>
    </source>
</evidence>
<reference evidence="2 3" key="1">
    <citation type="journal article" date="2019" name="Int. J. Syst. Evol. Microbiol.">
        <title>The Global Catalogue of Microorganisms (GCM) 10K type strain sequencing project: providing services to taxonomists for standard genome sequencing and annotation.</title>
        <authorList>
            <consortium name="The Broad Institute Genomics Platform"/>
            <consortium name="The Broad Institute Genome Sequencing Center for Infectious Disease"/>
            <person name="Wu L."/>
            <person name="Ma J."/>
        </authorList>
    </citation>
    <scope>NUCLEOTIDE SEQUENCE [LARGE SCALE GENOMIC DNA]</scope>
    <source>
        <strain evidence="2 3">JCM 13250</strain>
    </source>
</reference>
<gene>
    <name evidence="2" type="ORF">GCM10009682_57900</name>
</gene>